<dbReference type="InterPro" id="IPR002347">
    <property type="entry name" value="SDR_fam"/>
</dbReference>
<dbReference type="Pfam" id="PF13561">
    <property type="entry name" value="adh_short_C2"/>
    <property type="match status" value="1"/>
</dbReference>
<evidence type="ECO:0000313" key="7">
    <source>
        <dbReference type="Proteomes" id="UP000649617"/>
    </source>
</evidence>
<dbReference type="GO" id="GO:0005777">
    <property type="term" value="C:peroxisome"/>
    <property type="evidence" value="ECO:0007669"/>
    <property type="project" value="TreeGrafter"/>
</dbReference>
<keyword evidence="2" id="KW-0560">Oxidoreductase</keyword>
<evidence type="ECO:0000256" key="4">
    <source>
        <dbReference type="ARBA" id="ARBA00048009"/>
    </source>
</evidence>
<keyword evidence="1" id="KW-0521">NADP</keyword>
<dbReference type="PANTHER" id="PTHR43296">
    <property type="entry name" value="PEROXISOMAL 2,4-DIENOYL-COA REDUCTASE"/>
    <property type="match status" value="1"/>
</dbReference>
<dbReference type="InterPro" id="IPR045017">
    <property type="entry name" value="DECR2-like"/>
</dbReference>
<evidence type="ECO:0000256" key="1">
    <source>
        <dbReference type="ARBA" id="ARBA00022857"/>
    </source>
</evidence>
<feature type="non-terminal residue" evidence="6">
    <location>
        <position position="1"/>
    </location>
</feature>
<sequence length="214" mass="22718">EDCEAAVKVAVDTFGALDILVNAAAGNFLAAAEEISSKGFKTVMDIDTVGSFNMCRSAFSSLKTSRFGGVVVSITATLHYGATWYQAAPVAAKAAIDAFTRTLALEWGEFGVRCNCVAPGPIADTPGMEKLSGGKADQVDWTYIPARRAGTKFEIASACIYLCLNTYITGQILPVDGGEWFGKKAMIPREMVSRISRGVEKQSRAMGPGKTAKL</sequence>
<keyword evidence="7" id="KW-1185">Reference proteome</keyword>
<name>A0A812KFQ8_SYMPI</name>
<comment type="caution">
    <text evidence="6">The sequence shown here is derived from an EMBL/GenBank/DDBJ whole genome shotgun (WGS) entry which is preliminary data.</text>
</comment>
<organism evidence="6 7">
    <name type="scientific">Symbiodinium pilosum</name>
    <name type="common">Dinoflagellate</name>
    <dbReference type="NCBI Taxonomy" id="2952"/>
    <lineage>
        <taxon>Eukaryota</taxon>
        <taxon>Sar</taxon>
        <taxon>Alveolata</taxon>
        <taxon>Dinophyceae</taxon>
        <taxon>Suessiales</taxon>
        <taxon>Symbiodiniaceae</taxon>
        <taxon>Symbiodinium</taxon>
    </lineage>
</organism>
<dbReference type="PRINTS" id="PR00080">
    <property type="entry name" value="SDRFAMILY"/>
</dbReference>
<evidence type="ECO:0000256" key="5">
    <source>
        <dbReference type="ARBA" id="ARBA00048340"/>
    </source>
</evidence>
<proteinExistence type="predicted"/>
<dbReference type="Proteomes" id="UP000649617">
    <property type="component" value="Unassembled WGS sequence"/>
</dbReference>
<dbReference type="InterPro" id="IPR036291">
    <property type="entry name" value="NAD(P)-bd_dom_sf"/>
</dbReference>
<evidence type="ECO:0000313" key="6">
    <source>
        <dbReference type="EMBL" id="CAE7223147.1"/>
    </source>
</evidence>
<dbReference type="GO" id="GO:0009062">
    <property type="term" value="P:fatty acid catabolic process"/>
    <property type="evidence" value="ECO:0007669"/>
    <property type="project" value="InterPro"/>
</dbReference>
<dbReference type="EC" id="1.3.1.124" evidence="3"/>
<evidence type="ECO:0000256" key="3">
    <source>
        <dbReference type="ARBA" id="ARBA00026117"/>
    </source>
</evidence>
<comment type="catalytic activity">
    <reaction evidence="4">
        <text>a (2E,4E)-dienoyl-CoA + NADPH + H(+) = a 4,5-saturated-(3E)-enoyl-CoA + NADP(+)</text>
        <dbReference type="Rhea" id="RHEA:45912"/>
        <dbReference type="ChEBI" id="CHEBI:15378"/>
        <dbReference type="ChEBI" id="CHEBI:57783"/>
        <dbReference type="ChEBI" id="CHEBI:58349"/>
        <dbReference type="ChEBI" id="CHEBI:85101"/>
        <dbReference type="ChEBI" id="CHEBI:85493"/>
        <dbReference type="EC" id="1.3.1.124"/>
    </reaction>
</comment>
<dbReference type="PANTHER" id="PTHR43296:SF2">
    <property type="entry name" value="PEROXISOMAL 2,4-DIENOYL-COA REDUCTASE [(3E)-ENOYL-COA-PRODUCING]"/>
    <property type="match status" value="1"/>
</dbReference>
<dbReference type="Gene3D" id="3.40.50.720">
    <property type="entry name" value="NAD(P)-binding Rossmann-like Domain"/>
    <property type="match status" value="1"/>
</dbReference>
<dbReference type="SUPFAM" id="SSF51735">
    <property type="entry name" value="NAD(P)-binding Rossmann-fold domains"/>
    <property type="match status" value="1"/>
</dbReference>
<gene>
    <name evidence="6" type="ORF">SPIL2461_LOCUS3033</name>
</gene>
<dbReference type="GO" id="GO:0008670">
    <property type="term" value="F:2,4-dienoyl-CoA reductase (NADPH) activity"/>
    <property type="evidence" value="ECO:0007669"/>
    <property type="project" value="InterPro"/>
</dbReference>
<dbReference type="EMBL" id="CAJNIZ010003507">
    <property type="protein sequence ID" value="CAE7223147.1"/>
    <property type="molecule type" value="Genomic_DNA"/>
</dbReference>
<accession>A0A812KFQ8</accession>
<comment type="catalytic activity">
    <reaction evidence="5">
        <text>a (2E,4Z)-dienoyl-CoA + NADPH + H(+) = a 4,5-saturated-(3E)-enoyl-CoA + NADP(+)</text>
        <dbReference type="Rhea" id="RHEA:61892"/>
        <dbReference type="ChEBI" id="CHEBI:15378"/>
        <dbReference type="ChEBI" id="CHEBI:57783"/>
        <dbReference type="ChEBI" id="CHEBI:58349"/>
        <dbReference type="ChEBI" id="CHEBI:85099"/>
        <dbReference type="ChEBI" id="CHEBI:85493"/>
        <dbReference type="EC" id="1.3.1.124"/>
    </reaction>
</comment>
<dbReference type="OrthoDB" id="5327538at2759"/>
<protein>
    <recommendedName>
        <fullName evidence="3">2,4-dienoyl-CoA reductase [(3E)-enoyl-CoA-producing]</fullName>
        <ecNumber evidence="3">1.3.1.124</ecNumber>
    </recommendedName>
</protein>
<evidence type="ECO:0000256" key="2">
    <source>
        <dbReference type="ARBA" id="ARBA00023002"/>
    </source>
</evidence>
<dbReference type="AlphaFoldDB" id="A0A812KFQ8"/>
<dbReference type="PRINTS" id="PR00081">
    <property type="entry name" value="GDHRDH"/>
</dbReference>
<reference evidence="6" key="1">
    <citation type="submission" date="2021-02" db="EMBL/GenBank/DDBJ databases">
        <authorList>
            <person name="Dougan E. K."/>
            <person name="Rhodes N."/>
            <person name="Thang M."/>
            <person name="Chan C."/>
        </authorList>
    </citation>
    <scope>NUCLEOTIDE SEQUENCE</scope>
</reference>